<sequence length="78" mass="9028">MAAIEREELDEKRSTLAEEKEHLREGHQVLETLVWMAKVVYDCDVAEIEREQAALDVEREEAVAEREQAEEAAEELKC</sequence>
<name>A0A6G1DAP3_9ORYZ</name>
<gene>
    <name evidence="2" type="ORF">E2562_032374</name>
</gene>
<feature type="region of interest" description="Disordered" evidence="1">
    <location>
        <begin position="1"/>
        <end position="22"/>
    </location>
</feature>
<proteinExistence type="predicted"/>
<evidence type="ECO:0000313" key="3">
    <source>
        <dbReference type="Proteomes" id="UP000479710"/>
    </source>
</evidence>
<reference evidence="2 3" key="1">
    <citation type="submission" date="2019-11" db="EMBL/GenBank/DDBJ databases">
        <title>Whole genome sequence of Oryza granulata.</title>
        <authorList>
            <person name="Li W."/>
        </authorList>
    </citation>
    <scope>NUCLEOTIDE SEQUENCE [LARGE SCALE GENOMIC DNA]</scope>
    <source>
        <strain evidence="3">cv. Menghai</strain>
        <tissue evidence="2">Leaf</tissue>
    </source>
</reference>
<accession>A0A6G1DAP3</accession>
<dbReference type="AlphaFoldDB" id="A0A6G1DAP3"/>
<comment type="caution">
    <text evidence="2">The sequence shown here is derived from an EMBL/GenBank/DDBJ whole genome shotgun (WGS) entry which is preliminary data.</text>
</comment>
<evidence type="ECO:0000256" key="1">
    <source>
        <dbReference type="SAM" id="MobiDB-lite"/>
    </source>
</evidence>
<protein>
    <submittedName>
        <fullName evidence="2">Uncharacterized protein</fullName>
    </submittedName>
</protein>
<dbReference type="EMBL" id="SPHZ02000007">
    <property type="protein sequence ID" value="KAF0909214.1"/>
    <property type="molecule type" value="Genomic_DNA"/>
</dbReference>
<evidence type="ECO:0000313" key="2">
    <source>
        <dbReference type="EMBL" id="KAF0909214.1"/>
    </source>
</evidence>
<dbReference type="Proteomes" id="UP000479710">
    <property type="component" value="Unassembled WGS sequence"/>
</dbReference>
<keyword evidence="3" id="KW-1185">Reference proteome</keyword>
<organism evidence="2 3">
    <name type="scientific">Oryza meyeriana var. granulata</name>
    <dbReference type="NCBI Taxonomy" id="110450"/>
    <lineage>
        <taxon>Eukaryota</taxon>
        <taxon>Viridiplantae</taxon>
        <taxon>Streptophyta</taxon>
        <taxon>Embryophyta</taxon>
        <taxon>Tracheophyta</taxon>
        <taxon>Spermatophyta</taxon>
        <taxon>Magnoliopsida</taxon>
        <taxon>Liliopsida</taxon>
        <taxon>Poales</taxon>
        <taxon>Poaceae</taxon>
        <taxon>BOP clade</taxon>
        <taxon>Oryzoideae</taxon>
        <taxon>Oryzeae</taxon>
        <taxon>Oryzinae</taxon>
        <taxon>Oryza</taxon>
        <taxon>Oryza meyeriana</taxon>
    </lineage>
</organism>